<keyword evidence="3" id="KW-1185">Reference proteome</keyword>
<dbReference type="AlphaFoldDB" id="A0ABD0J9Y0"/>
<name>A0ABD0J9Y0_9CAEN</name>
<dbReference type="SUPFAM" id="SSF56801">
    <property type="entry name" value="Acetyl-CoA synthetase-like"/>
    <property type="match status" value="1"/>
</dbReference>
<sequence length="146" mass="15927">MDQIKATDTVTTRLQHWSVTNPDTPAFIYAKPGGTRHVYTREQVYSLSRRGVSRGDVVLCLVPSSPEQLFIVFGCSLLGAPVLVIPIILSDGRDIVVMMNLGNVNTIVLDAEDETSISILKKHIPGLAEGKVTSDVIPSLSKRRVL</sequence>
<evidence type="ECO:0000313" key="3">
    <source>
        <dbReference type="Proteomes" id="UP001519460"/>
    </source>
</evidence>
<evidence type="ECO:0008006" key="4">
    <source>
        <dbReference type="Google" id="ProtNLM"/>
    </source>
</evidence>
<proteinExistence type="predicted"/>
<feature type="transmembrane region" description="Helical" evidence="1">
    <location>
        <begin position="69"/>
        <end position="89"/>
    </location>
</feature>
<keyword evidence="1" id="KW-0812">Transmembrane</keyword>
<evidence type="ECO:0000313" key="2">
    <source>
        <dbReference type="EMBL" id="KAK7466568.1"/>
    </source>
</evidence>
<keyword evidence="1" id="KW-1133">Transmembrane helix</keyword>
<dbReference type="Gene3D" id="3.40.50.12780">
    <property type="entry name" value="N-terminal domain of ligase-like"/>
    <property type="match status" value="1"/>
</dbReference>
<dbReference type="Proteomes" id="UP001519460">
    <property type="component" value="Unassembled WGS sequence"/>
</dbReference>
<dbReference type="EMBL" id="JACVVK020000555">
    <property type="protein sequence ID" value="KAK7466568.1"/>
    <property type="molecule type" value="Genomic_DNA"/>
</dbReference>
<evidence type="ECO:0000256" key="1">
    <source>
        <dbReference type="SAM" id="Phobius"/>
    </source>
</evidence>
<accession>A0ABD0J9Y0</accession>
<gene>
    <name evidence="2" type="ORF">BaRGS_00037352</name>
</gene>
<dbReference type="InterPro" id="IPR042099">
    <property type="entry name" value="ANL_N_sf"/>
</dbReference>
<organism evidence="2 3">
    <name type="scientific">Batillaria attramentaria</name>
    <dbReference type="NCBI Taxonomy" id="370345"/>
    <lineage>
        <taxon>Eukaryota</taxon>
        <taxon>Metazoa</taxon>
        <taxon>Spiralia</taxon>
        <taxon>Lophotrochozoa</taxon>
        <taxon>Mollusca</taxon>
        <taxon>Gastropoda</taxon>
        <taxon>Caenogastropoda</taxon>
        <taxon>Sorbeoconcha</taxon>
        <taxon>Cerithioidea</taxon>
        <taxon>Batillariidae</taxon>
        <taxon>Batillaria</taxon>
    </lineage>
</organism>
<comment type="caution">
    <text evidence="2">The sequence shown here is derived from an EMBL/GenBank/DDBJ whole genome shotgun (WGS) entry which is preliminary data.</text>
</comment>
<keyword evidence="1" id="KW-0472">Membrane</keyword>
<reference evidence="2 3" key="1">
    <citation type="journal article" date="2023" name="Sci. Data">
        <title>Genome assembly of the Korean intertidal mud-creeper Batillaria attramentaria.</title>
        <authorList>
            <person name="Patra A.K."/>
            <person name="Ho P.T."/>
            <person name="Jun S."/>
            <person name="Lee S.J."/>
            <person name="Kim Y."/>
            <person name="Won Y.J."/>
        </authorList>
    </citation>
    <scope>NUCLEOTIDE SEQUENCE [LARGE SCALE GENOMIC DNA]</scope>
    <source>
        <strain evidence="2">Wonlab-2016</strain>
    </source>
</reference>
<protein>
    <recommendedName>
        <fullName evidence="4">AMP-dependent synthetase/ligase domain-containing protein</fullName>
    </recommendedName>
</protein>